<dbReference type="FunFam" id="2.170.220.10:FF:000003">
    <property type="entry name" value="Methionine--tRNA ligase"/>
    <property type="match status" value="1"/>
</dbReference>
<dbReference type="eggNOG" id="COG0143">
    <property type="taxonomic scope" value="Bacteria"/>
</dbReference>
<dbReference type="Gene3D" id="3.40.50.620">
    <property type="entry name" value="HUPs"/>
    <property type="match status" value="1"/>
</dbReference>
<feature type="binding site" evidence="13">
    <location>
        <position position="143"/>
    </location>
    <ligand>
        <name>Zn(2+)</name>
        <dbReference type="ChEBI" id="CHEBI:29105"/>
    </ligand>
</feature>
<dbReference type="Pfam" id="PF19303">
    <property type="entry name" value="Anticodon_3"/>
    <property type="match status" value="1"/>
</dbReference>
<dbReference type="STRING" id="690850.Desaf_2764"/>
<dbReference type="AlphaFoldDB" id="F3Z101"/>
<evidence type="ECO:0000256" key="14">
    <source>
        <dbReference type="SAM" id="MobiDB-lite"/>
    </source>
</evidence>
<dbReference type="InterPro" id="IPR004495">
    <property type="entry name" value="Met-tRNA-synth_bsu_C"/>
</dbReference>
<evidence type="ECO:0000313" key="17">
    <source>
        <dbReference type="Proteomes" id="UP000007844"/>
    </source>
</evidence>
<dbReference type="InterPro" id="IPR033911">
    <property type="entry name" value="MetRS_core"/>
</dbReference>
<dbReference type="SUPFAM" id="SSF47323">
    <property type="entry name" value="Anticodon-binding domain of a subclass of class I aminoacyl-tRNA synthetases"/>
    <property type="match status" value="1"/>
</dbReference>
<dbReference type="HAMAP" id="MF_01228">
    <property type="entry name" value="Met_tRNA_synth_type2"/>
    <property type="match status" value="1"/>
</dbReference>
<dbReference type="FunFam" id="2.40.50.140:FF:000042">
    <property type="entry name" value="Methionine--tRNA ligase"/>
    <property type="match status" value="1"/>
</dbReference>
<comment type="cofactor">
    <cofactor evidence="13">
        <name>Zn(2+)</name>
        <dbReference type="ChEBI" id="CHEBI:29105"/>
    </cofactor>
    <text evidence="13">Binds 1 zinc ion per subunit.</text>
</comment>
<feature type="compositionally biased region" description="Low complexity" evidence="14">
    <location>
        <begin position="518"/>
        <end position="532"/>
    </location>
</feature>
<dbReference type="Gene3D" id="2.40.50.140">
    <property type="entry name" value="Nucleic acid-binding proteins"/>
    <property type="match status" value="1"/>
</dbReference>
<evidence type="ECO:0000256" key="1">
    <source>
        <dbReference type="ARBA" id="ARBA00003314"/>
    </source>
</evidence>
<comment type="subcellular location">
    <subcellularLocation>
        <location evidence="2 13">Cytoplasm</location>
    </subcellularLocation>
</comment>
<evidence type="ECO:0000256" key="3">
    <source>
        <dbReference type="ARBA" id="ARBA00011738"/>
    </source>
</evidence>
<evidence type="ECO:0000259" key="15">
    <source>
        <dbReference type="PROSITE" id="PS50886"/>
    </source>
</evidence>
<dbReference type="HOGENOM" id="CLU_009710_9_4_7"/>
<dbReference type="InterPro" id="IPR041872">
    <property type="entry name" value="Anticodon_Met"/>
</dbReference>
<keyword evidence="6 13" id="KW-0436">Ligase</keyword>
<evidence type="ECO:0000256" key="7">
    <source>
        <dbReference type="ARBA" id="ARBA00022741"/>
    </source>
</evidence>
<feature type="region of interest" description="Disordered" evidence="14">
    <location>
        <begin position="516"/>
        <end position="538"/>
    </location>
</feature>
<dbReference type="GO" id="GO:0004825">
    <property type="term" value="F:methionine-tRNA ligase activity"/>
    <property type="evidence" value="ECO:0007669"/>
    <property type="project" value="UniProtKB-UniRule"/>
</dbReference>
<accession>F3Z101</accession>
<dbReference type="Gene3D" id="2.170.220.10">
    <property type="match status" value="1"/>
</dbReference>
<dbReference type="GO" id="GO:0005524">
    <property type="term" value="F:ATP binding"/>
    <property type="evidence" value="ECO:0007669"/>
    <property type="project" value="UniProtKB-UniRule"/>
</dbReference>
<organism evidence="16 17">
    <name type="scientific">Desulfocurvibacter africanus subsp. africanus str. Walvis Bay</name>
    <dbReference type="NCBI Taxonomy" id="690850"/>
    <lineage>
        <taxon>Bacteria</taxon>
        <taxon>Pseudomonadati</taxon>
        <taxon>Thermodesulfobacteriota</taxon>
        <taxon>Desulfovibrionia</taxon>
        <taxon>Desulfovibrionales</taxon>
        <taxon>Desulfovibrionaceae</taxon>
        <taxon>Desulfocurvibacter</taxon>
    </lineage>
</organism>
<dbReference type="EC" id="6.1.1.10" evidence="13"/>
<dbReference type="SUPFAM" id="SSF50249">
    <property type="entry name" value="Nucleic acid-binding proteins"/>
    <property type="match status" value="1"/>
</dbReference>
<evidence type="ECO:0000256" key="9">
    <source>
        <dbReference type="ARBA" id="ARBA00022884"/>
    </source>
</evidence>
<dbReference type="eggNOG" id="COG0073">
    <property type="taxonomic scope" value="Bacteria"/>
</dbReference>
<comment type="subunit">
    <text evidence="3 13">Homodimer.</text>
</comment>
<evidence type="ECO:0000256" key="12">
    <source>
        <dbReference type="ARBA" id="ARBA00047364"/>
    </source>
</evidence>
<proteinExistence type="inferred from homology"/>
<dbReference type="InterPro" id="IPR009080">
    <property type="entry name" value="tRNAsynth_Ia_anticodon-bd"/>
</dbReference>
<dbReference type="CDD" id="cd07957">
    <property type="entry name" value="Anticodon_Ia_Met"/>
    <property type="match status" value="1"/>
</dbReference>
<dbReference type="Pfam" id="PF09334">
    <property type="entry name" value="tRNA-synt_1g"/>
    <property type="match status" value="2"/>
</dbReference>
<dbReference type="GO" id="GO:0000049">
    <property type="term" value="F:tRNA binding"/>
    <property type="evidence" value="ECO:0007669"/>
    <property type="project" value="UniProtKB-UniRule"/>
</dbReference>
<dbReference type="NCBIfam" id="TIGR00398">
    <property type="entry name" value="metG"/>
    <property type="match status" value="1"/>
</dbReference>
<evidence type="ECO:0000256" key="8">
    <source>
        <dbReference type="ARBA" id="ARBA00022840"/>
    </source>
</evidence>
<protein>
    <recommendedName>
        <fullName evidence="13">Methionine--tRNA ligase</fullName>
        <ecNumber evidence="13">6.1.1.10</ecNumber>
    </recommendedName>
    <alternativeName>
        <fullName evidence="13">Methionyl-tRNA synthetase</fullName>
        <shortName evidence="13">MetRS</shortName>
    </alternativeName>
</protein>
<comment type="caution">
    <text evidence="13">Lacks conserved residue(s) required for the propagation of feature annotation.</text>
</comment>
<keyword evidence="10 13" id="KW-0648">Protein biosynthesis</keyword>
<gene>
    <name evidence="13" type="primary">metG</name>
    <name evidence="16" type="ORF">Desaf_2764</name>
</gene>
<evidence type="ECO:0000256" key="6">
    <source>
        <dbReference type="ARBA" id="ARBA00022598"/>
    </source>
</evidence>
<evidence type="ECO:0000256" key="5">
    <source>
        <dbReference type="ARBA" id="ARBA00022555"/>
    </source>
</evidence>
<evidence type="ECO:0000256" key="11">
    <source>
        <dbReference type="ARBA" id="ARBA00023146"/>
    </source>
</evidence>
<dbReference type="NCBIfam" id="TIGR00399">
    <property type="entry name" value="metG_C_term"/>
    <property type="match status" value="1"/>
</dbReference>
<dbReference type="CDD" id="cd00814">
    <property type="entry name" value="MetRS_core"/>
    <property type="match status" value="1"/>
</dbReference>
<evidence type="ECO:0000256" key="10">
    <source>
        <dbReference type="ARBA" id="ARBA00022917"/>
    </source>
</evidence>
<comment type="similarity">
    <text evidence="13">Belongs to the class-I aminoacyl-tRNA synthetase family. MetG type 2A subfamily.</text>
</comment>
<dbReference type="GO" id="GO:0005737">
    <property type="term" value="C:cytoplasm"/>
    <property type="evidence" value="ECO:0007669"/>
    <property type="project" value="UniProtKB-SubCell"/>
</dbReference>
<keyword evidence="9 13" id="KW-0694">RNA-binding</keyword>
<dbReference type="InterPro" id="IPR015413">
    <property type="entry name" value="Methionyl/Leucyl_tRNA_Synth"/>
</dbReference>
<dbReference type="InterPro" id="IPR002547">
    <property type="entry name" value="tRNA-bd_dom"/>
</dbReference>
<dbReference type="InterPro" id="IPR012340">
    <property type="entry name" value="NA-bd_OB-fold"/>
</dbReference>
<keyword evidence="11 13" id="KW-0030">Aminoacyl-tRNA synthetase</keyword>
<keyword evidence="13" id="KW-0862">Zinc</keyword>
<dbReference type="PANTHER" id="PTHR43326:SF1">
    <property type="entry name" value="METHIONINE--TRNA LIGASE, MITOCHONDRIAL"/>
    <property type="match status" value="1"/>
</dbReference>
<dbReference type="Proteomes" id="UP000007844">
    <property type="component" value="Chromosome"/>
</dbReference>
<evidence type="ECO:0000256" key="13">
    <source>
        <dbReference type="HAMAP-Rule" id="MF_01228"/>
    </source>
</evidence>
<dbReference type="Pfam" id="PF01588">
    <property type="entry name" value="tRNA_bind"/>
    <property type="match status" value="1"/>
</dbReference>
<comment type="catalytic activity">
    <reaction evidence="12 13">
        <text>tRNA(Met) + L-methionine + ATP = L-methionyl-tRNA(Met) + AMP + diphosphate</text>
        <dbReference type="Rhea" id="RHEA:13481"/>
        <dbReference type="Rhea" id="RHEA-COMP:9667"/>
        <dbReference type="Rhea" id="RHEA-COMP:9698"/>
        <dbReference type="ChEBI" id="CHEBI:30616"/>
        <dbReference type="ChEBI" id="CHEBI:33019"/>
        <dbReference type="ChEBI" id="CHEBI:57844"/>
        <dbReference type="ChEBI" id="CHEBI:78442"/>
        <dbReference type="ChEBI" id="CHEBI:78530"/>
        <dbReference type="ChEBI" id="CHEBI:456215"/>
        <dbReference type="EC" id="6.1.1.10"/>
    </reaction>
</comment>
<dbReference type="InterPro" id="IPR023457">
    <property type="entry name" value="Met-tRNA_synth_2"/>
</dbReference>
<dbReference type="GO" id="GO:0046872">
    <property type="term" value="F:metal ion binding"/>
    <property type="evidence" value="ECO:0007669"/>
    <property type="project" value="UniProtKB-KW"/>
</dbReference>
<feature type="short sequence motif" description="'HIGH' region" evidence="13">
    <location>
        <begin position="11"/>
        <end position="21"/>
    </location>
</feature>
<dbReference type="EMBL" id="CP003221">
    <property type="protein sequence ID" value="EGJ51079.1"/>
    <property type="molecule type" value="Genomic_DNA"/>
</dbReference>
<reference evidence="16 17" key="1">
    <citation type="journal article" date="2011" name="J. Bacteriol.">
        <title>Genome sequence of the mercury-methylating and pleomorphic Desulfovibrio africanus Strain Walvis Bay.</title>
        <authorList>
            <person name="Brown S.D."/>
            <person name="Wall J.D."/>
            <person name="Kucken A.M."/>
            <person name="Gilmour C.C."/>
            <person name="Podar M."/>
            <person name="Brandt C.C."/>
            <person name="Teshima H."/>
            <person name="Detter J.C."/>
            <person name="Han C.S."/>
            <person name="Land M.L."/>
            <person name="Lucas S."/>
            <person name="Han J."/>
            <person name="Pennacchio L."/>
            <person name="Nolan M."/>
            <person name="Pitluck S."/>
            <person name="Woyke T."/>
            <person name="Goodwin L."/>
            <person name="Palumbo A.V."/>
            <person name="Elias D.A."/>
        </authorList>
    </citation>
    <scope>NUCLEOTIDE SEQUENCE [LARGE SCALE GENOMIC DNA]</scope>
    <source>
        <strain evidence="16 17">Walvis Bay</strain>
    </source>
</reference>
<feature type="short sequence motif" description="'KMSKS' region" evidence="13">
    <location>
        <begin position="296"/>
        <end position="300"/>
    </location>
</feature>
<dbReference type="NCBIfam" id="NF008900">
    <property type="entry name" value="PRK12267.1"/>
    <property type="match status" value="1"/>
</dbReference>
<dbReference type="PRINTS" id="PR01041">
    <property type="entry name" value="TRNASYNTHMET"/>
</dbReference>
<dbReference type="CDD" id="cd02800">
    <property type="entry name" value="tRNA_bind_EcMetRS_like"/>
    <property type="match status" value="1"/>
</dbReference>
<feature type="binding site" evidence="13">
    <location>
        <position position="129"/>
    </location>
    <ligand>
        <name>Zn(2+)</name>
        <dbReference type="ChEBI" id="CHEBI:29105"/>
    </ligand>
</feature>
<keyword evidence="5 13" id="KW-0820">tRNA-binding</keyword>
<dbReference type="RefSeq" id="WP_014260757.1">
    <property type="nucleotide sequence ID" value="NC_016629.1"/>
</dbReference>
<dbReference type="PROSITE" id="PS50886">
    <property type="entry name" value="TRBD"/>
    <property type="match status" value="1"/>
</dbReference>
<keyword evidence="4 13" id="KW-0963">Cytoplasm</keyword>
<comment type="function">
    <text evidence="1 13">Is required not only for elongation of protein synthesis but also for the initiation of all mRNA translation through initiator tRNA(fMet) aminoacylation.</text>
</comment>
<feature type="binding site" evidence="13">
    <location>
        <position position="126"/>
    </location>
    <ligand>
        <name>Zn(2+)</name>
        <dbReference type="ChEBI" id="CHEBI:29105"/>
    </ligand>
</feature>
<dbReference type="KEGG" id="daf:Desaf_2764"/>
<feature type="binding site" evidence="13">
    <location>
        <position position="146"/>
    </location>
    <ligand>
        <name>Zn(2+)</name>
        <dbReference type="ChEBI" id="CHEBI:29105"/>
    </ligand>
</feature>
<keyword evidence="7 13" id="KW-0547">Nucleotide-binding</keyword>
<keyword evidence="8 13" id="KW-0067">ATP-binding</keyword>
<dbReference type="InterPro" id="IPR014758">
    <property type="entry name" value="Met-tRNA_synth"/>
</dbReference>
<dbReference type="GO" id="GO:0006431">
    <property type="term" value="P:methionyl-tRNA aminoacylation"/>
    <property type="evidence" value="ECO:0007669"/>
    <property type="project" value="UniProtKB-UniRule"/>
</dbReference>
<dbReference type="PANTHER" id="PTHR43326">
    <property type="entry name" value="METHIONYL-TRNA SYNTHETASE"/>
    <property type="match status" value="1"/>
</dbReference>
<dbReference type="InterPro" id="IPR014729">
    <property type="entry name" value="Rossmann-like_a/b/a_fold"/>
</dbReference>
<name>F3Z101_DESAF</name>
<sequence length="660" mass="73849">MDRFYITTPIYYVNGSPHLGHAYTTLVADSLARFHRAMGQETFFLTGTDEHGDKIVQAADKAGTTPQALVDANSAAFRDLWKRFGITNTGFVRTTEERHKRCVQAILQKVFDAGDIYHGEYSGHYCFGCERFLTDKELVDGKCPDHQIAPELISEKNYFFRMSKYQGWLAEHIKANPGFIRPQRYEAEVLSMLEGGVLEDLCISRPKSRLTWGIELPFDTDYVCYVWFDALLNYVSALGWPEGEDYRAFWPMVEHLVAKDILKPHAVFWPTMLKSAGLTPYRHLNVHGYWLVRDTKMSKSLGNVVDPLTMADKYGLSAFRYFLLREMQFGSDASFSEEALVGRLNADLANDLGNLFSRTLTMTSKYFQGQAPDGQVETRDNSEILELARTAMENYQAQFAECVFSRALESLWELVRGLNKYVDSRAPWTLAKEGRTEELATVMATLLMLLRKIALHLVPVMPDAADEMLAQLGQANAGRGTLKDELCSWTRIEPGTEIAAKSNIFPRVDLAAEMATTPAKSEAASKPKAKPQVKGEAKKEQAAKAVPASEELAEVEFQDFQKLDLRVGMVLDAMPHPDADRLLKLTVDIGEPAPRQIVAGLAEFFTPEQIKGRLVTVLANLKPRKLRGLESQGMVLAVRTDSGMELLTPSGEVKTGSKVS</sequence>
<evidence type="ECO:0000256" key="2">
    <source>
        <dbReference type="ARBA" id="ARBA00004496"/>
    </source>
</evidence>
<dbReference type="Gene3D" id="1.10.730.10">
    <property type="entry name" value="Isoleucyl-tRNA Synthetase, Domain 1"/>
    <property type="match status" value="1"/>
</dbReference>
<keyword evidence="17" id="KW-1185">Reference proteome</keyword>
<feature type="domain" description="TRNA-binding" evidence="15">
    <location>
        <begin position="559"/>
        <end position="660"/>
    </location>
</feature>
<evidence type="ECO:0000256" key="4">
    <source>
        <dbReference type="ARBA" id="ARBA00022490"/>
    </source>
</evidence>
<evidence type="ECO:0000313" key="16">
    <source>
        <dbReference type="EMBL" id="EGJ51079.1"/>
    </source>
</evidence>
<keyword evidence="13" id="KW-0479">Metal-binding</keyword>
<dbReference type="SUPFAM" id="SSF52374">
    <property type="entry name" value="Nucleotidylyl transferase"/>
    <property type="match status" value="1"/>
</dbReference>